<evidence type="ECO:0000313" key="1">
    <source>
        <dbReference type="EMBL" id="MBC5709332.1"/>
    </source>
</evidence>
<evidence type="ECO:0000313" key="2">
    <source>
        <dbReference type="Proteomes" id="UP000634672"/>
    </source>
</evidence>
<evidence type="ECO:0008006" key="3">
    <source>
        <dbReference type="Google" id="ProtNLM"/>
    </source>
</evidence>
<proteinExistence type="predicted"/>
<name>A0ABR7H861_9FIRM</name>
<organism evidence="1 2">
    <name type="scientific">Hungatella hominis</name>
    <dbReference type="NCBI Taxonomy" id="2763050"/>
    <lineage>
        <taxon>Bacteria</taxon>
        <taxon>Bacillati</taxon>
        <taxon>Bacillota</taxon>
        <taxon>Clostridia</taxon>
        <taxon>Lachnospirales</taxon>
        <taxon>Lachnospiraceae</taxon>
        <taxon>Hungatella</taxon>
    </lineage>
</organism>
<dbReference type="EMBL" id="JACOPB010000006">
    <property type="protein sequence ID" value="MBC5709332.1"/>
    <property type="molecule type" value="Genomic_DNA"/>
</dbReference>
<protein>
    <recommendedName>
        <fullName evidence="3">Biogenesis of lysosome-related organelles complex 1 subunit 7</fullName>
    </recommendedName>
</protein>
<comment type="caution">
    <text evidence="1">The sequence shown here is derived from an EMBL/GenBank/DDBJ whole genome shotgun (WGS) entry which is preliminary data.</text>
</comment>
<keyword evidence="2" id="KW-1185">Reference proteome</keyword>
<accession>A0ABR7H861</accession>
<dbReference type="RefSeq" id="WP_187022379.1">
    <property type="nucleotide sequence ID" value="NZ_JACOPB010000006.1"/>
</dbReference>
<gene>
    <name evidence="1" type="ORF">H8S75_15340</name>
</gene>
<sequence length="90" mass="10111">MVDNELLLAISGLLDAKLDAKLEPIQNDIRNIKLDIENDIKPQLRLLAENYVPAAIRYESESAKISALEADVEIMKKVISKHSEKLQQLA</sequence>
<reference evidence="1 2" key="1">
    <citation type="submission" date="2020-08" db="EMBL/GenBank/DDBJ databases">
        <title>Genome public.</title>
        <authorList>
            <person name="Liu C."/>
            <person name="Sun Q."/>
        </authorList>
    </citation>
    <scope>NUCLEOTIDE SEQUENCE [LARGE SCALE GENOMIC DNA]</scope>
    <source>
        <strain evidence="1 2">NSJ-66</strain>
    </source>
</reference>
<dbReference type="Proteomes" id="UP000634672">
    <property type="component" value="Unassembled WGS sequence"/>
</dbReference>